<dbReference type="PANTHER" id="PTHR11889">
    <property type="entry name" value="HEDGEHOG"/>
    <property type="match status" value="1"/>
</dbReference>
<dbReference type="Pfam" id="PF01085">
    <property type="entry name" value="HH_signal"/>
    <property type="match status" value="1"/>
</dbReference>
<evidence type="ECO:0000256" key="9">
    <source>
        <dbReference type="ARBA" id="ARBA00022723"/>
    </source>
</evidence>
<dbReference type="CDD" id="cd00081">
    <property type="entry name" value="Hint"/>
    <property type="match status" value="1"/>
</dbReference>
<organism evidence="22 23">
    <name type="scientific">Polyplax serrata</name>
    <name type="common">Common mouse louse</name>
    <dbReference type="NCBI Taxonomy" id="468196"/>
    <lineage>
        <taxon>Eukaryota</taxon>
        <taxon>Metazoa</taxon>
        <taxon>Ecdysozoa</taxon>
        <taxon>Arthropoda</taxon>
        <taxon>Hexapoda</taxon>
        <taxon>Insecta</taxon>
        <taxon>Pterygota</taxon>
        <taxon>Neoptera</taxon>
        <taxon>Paraneoptera</taxon>
        <taxon>Psocodea</taxon>
        <taxon>Troctomorpha</taxon>
        <taxon>Phthiraptera</taxon>
        <taxon>Anoplura</taxon>
        <taxon>Polyplacidae</taxon>
        <taxon>Polyplax</taxon>
    </lineage>
</organism>
<keyword evidence="8" id="KW-0709">Segmentation polarity protein</keyword>
<dbReference type="EMBL" id="JAWJWE010000001">
    <property type="protein sequence ID" value="KAK6644168.1"/>
    <property type="molecule type" value="Genomic_DNA"/>
</dbReference>
<dbReference type="GO" id="GO:0016015">
    <property type="term" value="F:morphogen activity"/>
    <property type="evidence" value="ECO:0007669"/>
    <property type="project" value="UniProtKB-KW"/>
</dbReference>
<dbReference type="GO" id="GO:0010468">
    <property type="term" value="P:regulation of gene expression"/>
    <property type="evidence" value="ECO:0007669"/>
    <property type="project" value="TreeGrafter"/>
</dbReference>
<evidence type="ECO:0000256" key="8">
    <source>
        <dbReference type="ARBA" id="ARBA00022716"/>
    </source>
</evidence>
<dbReference type="InterPro" id="IPR001767">
    <property type="entry name" value="Hedgehog_Hint"/>
</dbReference>
<dbReference type="AlphaFoldDB" id="A0AAN8XN45"/>
<keyword evidence="4" id="KW-0217">Developmental protein</keyword>
<dbReference type="GO" id="GO:0005113">
    <property type="term" value="F:patched binding"/>
    <property type="evidence" value="ECO:0007669"/>
    <property type="project" value="TreeGrafter"/>
</dbReference>
<comment type="caution">
    <text evidence="22">The sequence shown here is derived from an EMBL/GenBank/DDBJ whole genome shotgun (WGS) entry which is preliminary data.</text>
</comment>
<evidence type="ECO:0000256" key="1">
    <source>
        <dbReference type="ARBA" id="ARBA00004193"/>
    </source>
</evidence>
<dbReference type="GO" id="GO:0009653">
    <property type="term" value="P:anatomical structure morphogenesis"/>
    <property type="evidence" value="ECO:0007669"/>
    <property type="project" value="UniProtKB-KW"/>
</dbReference>
<keyword evidence="15" id="KW-0564">Palmitate</keyword>
<keyword evidence="12" id="KW-0068">Autocatalytic cleavage</keyword>
<keyword evidence="16" id="KW-0449">Lipoprotein</keyword>
<dbReference type="GO" id="GO:0005886">
    <property type="term" value="C:plasma membrane"/>
    <property type="evidence" value="ECO:0007669"/>
    <property type="project" value="UniProtKB-SubCell"/>
</dbReference>
<evidence type="ECO:0000259" key="21">
    <source>
        <dbReference type="SMART" id="SM00306"/>
    </source>
</evidence>
<evidence type="ECO:0000256" key="4">
    <source>
        <dbReference type="ARBA" id="ARBA00022473"/>
    </source>
</evidence>
<evidence type="ECO:0000256" key="5">
    <source>
        <dbReference type="ARBA" id="ARBA00022475"/>
    </source>
</evidence>
<dbReference type="Gene3D" id="3.30.1380.10">
    <property type="match status" value="1"/>
</dbReference>
<dbReference type="SUPFAM" id="SSF51294">
    <property type="entry name" value="Hedgehog/intein (Hint) domain"/>
    <property type="match status" value="1"/>
</dbReference>
<dbReference type="GO" id="GO:0008233">
    <property type="term" value="F:peptidase activity"/>
    <property type="evidence" value="ECO:0007669"/>
    <property type="project" value="UniProtKB-KW"/>
</dbReference>
<keyword evidence="10" id="KW-0732">Signal</keyword>
<keyword evidence="7" id="KW-0808">Transferase</keyword>
<keyword evidence="14" id="KW-0472">Membrane</keyword>
<dbReference type="InterPro" id="IPR003587">
    <property type="entry name" value="Hint_dom_N"/>
</dbReference>
<evidence type="ECO:0000256" key="10">
    <source>
        <dbReference type="ARBA" id="ARBA00022729"/>
    </source>
</evidence>
<dbReference type="PRINTS" id="PR00632">
    <property type="entry name" value="SONICHHOG"/>
</dbReference>
<dbReference type="InterPro" id="IPR036844">
    <property type="entry name" value="Hint_dom_sf"/>
</dbReference>
<dbReference type="GO" id="GO:0016540">
    <property type="term" value="P:protein autoprocessing"/>
    <property type="evidence" value="ECO:0007669"/>
    <property type="project" value="InterPro"/>
</dbReference>
<keyword evidence="11" id="KW-0378">Hydrolase</keyword>
<dbReference type="PANTHER" id="PTHR11889:SF31">
    <property type="entry name" value="PROTEIN HEDGEHOG"/>
    <property type="match status" value="1"/>
</dbReference>
<dbReference type="InterPro" id="IPR000320">
    <property type="entry name" value="Hedgehog_signalling_dom"/>
</dbReference>
<evidence type="ECO:0000256" key="6">
    <source>
        <dbReference type="ARBA" id="ARBA00022670"/>
    </source>
</evidence>
<comment type="similarity">
    <text evidence="2">Belongs to the hedgehog family.</text>
</comment>
<evidence type="ECO:0000256" key="18">
    <source>
        <dbReference type="ARBA" id="ARBA00045369"/>
    </source>
</evidence>
<keyword evidence="17" id="KW-0504">Morphogen</keyword>
<dbReference type="GO" id="GO:0005509">
    <property type="term" value="F:calcium ion binding"/>
    <property type="evidence" value="ECO:0007669"/>
    <property type="project" value="TreeGrafter"/>
</dbReference>
<dbReference type="InterPro" id="IPR050387">
    <property type="entry name" value="Hedgehog_Signaling"/>
</dbReference>
<dbReference type="InterPro" id="IPR003586">
    <property type="entry name" value="Hint_dom_C"/>
</dbReference>
<evidence type="ECO:0000256" key="7">
    <source>
        <dbReference type="ARBA" id="ARBA00022679"/>
    </source>
</evidence>
<accession>A0AAN8XN45</accession>
<keyword evidence="5" id="KW-1003">Cell membrane</keyword>
<sequence length="387" mass="43130">MSSHRLSRTVGMYAFYASQRSCFMCVGNACVLLNTKERTLLVLLKRCKEKLNTLAISVMNQWPGVKLRVTEGWDEEGHHAADSLHYEGRAVDVTTSDRDRSKYGMLAKLAVEAGFDWVYYESRAHIHCSVKSESSQAVKSGGCFPGIAKVRTRTGVKPLSSLMIGDEVQVMDPRTGELKFSEVILFLDKSPNHFKYYLKIETSSGKTLQVTPSHLVVAVKEKSDMSAHRTGNELDEESENELETMFASEIEIGDTLYTIDGGKRFVDRVVNVTNSRHEGVYAPLTVEGTIVVDDVVTSCYAVINSHSLAHLAYGPLRLYHNLQLSFRRLWESTFKPLSILRSGPVKTSTTPAVATAAAQEQNGIHWYANVLFSIAEYVLPSHMMYGS</sequence>
<evidence type="ECO:0000256" key="14">
    <source>
        <dbReference type="ARBA" id="ARBA00023136"/>
    </source>
</evidence>
<evidence type="ECO:0000256" key="16">
    <source>
        <dbReference type="ARBA" id="ARBA00023288"/>
    </source>
</evidence>
<dbReference type="GO" id="GO:0048731">
    <property type="term" value="P:system development"/>
    <property type="evidence" value="ECO:0007669"/>
    <property type="project" value="UniProtKB-ARBA"/>
</dbReference>
<evidence type="ECO:0000313" key="22">
    <source>
        <dbReference type="EMBL" id="KAK6644168.1"/>
    </source>
</evidence>
<evidence type="ECO:0000256" key="2">
    <source>
        <dbReference type="ARBA" id="ARBA00010649"/>
    </source>
</evidence>
<protein>
    <recommendedName>
        <fullName evidence="3">Protein hedgehog</fullName>
    </recommendedName>
</protein>
<dbReference type="GO" id="GO:0007267">
    <property type="term" value="P:cell-cell signaling"/>
    <property type="evidence" value="ECO:0007669"/>
    <property type="project" value="InterPro"/>
</dbReference>
<dbReference type="Gene3D" id="2.170.16.10">
    <property type="entry name" value="Hedgehog/Intein (Hint) domain"/>
    <property type="match status" value="1"/>
</dbReference>
<evidence type="ECO:0000256" key="13">
    <source>
        <dbReference type="ARBA" id="ARBA00022837"/>
    </source>
</evidence>
<comment type="catalytic activity">
    <reaction evidence="19">
        <text>glycyl-L-cysteinyl-[protein] + cholesterol + H(+) = [protein]-C-terminal glycyl cholesterol ester + N-terminal L-cysteinyl-[protein]</text>
        <dbReference type="Rhea" id="RHEA:59504"/>
        <dbReference type="Rhea" id="RHEA-COMP:12707"/>
        <dbReference type="Rhea" id="RHEA-COMP:15369"/>
        <dbReference type="Rhea" id="RHEA-COMP:15374"/>
        <dbReference type="ChEBI" id="CHEBI:15378"/>
        <dbReference type="ChEBI" id="CHEBI:16113"/>
        <dbReference type="ChEBI" id="CHEBI:65250"/>
        <dbReference type="ChEBI" id="CHEBI:143135"/>
        <dbReference type="ChEBI" id="CHEBI:143140"/>
    </reaction>
    <physiologicalReaction direction="left-to-right" evidence="19">
        <dbReference type="Rhea" id="RHEA:59505"/>
    </physiologicalReaction>
</comment>
<dbReference type="GO" id="GO:0016539">
    <property type="term" value="P:intein-mediated protein splicing"/>
    <property type="evidence" value="ECO:0007669"/>
    <property type="project" value="InterPro"/>
</dbReference>
<dbReference type="Pfam" id="PF01079">
    <property type="entry name" value="Hint"/>
    <property type="match status" value="1"/>
</dbReference>
<dbReference type="GO" id="GO:0001708">
    <property type="term" value="P:cell fate specification"/>
    <property type="evidence" value="ECO:0007669"/>
    <property type="project" value="TreeGrafter"/>
</dbReference>
<name>A0AAN8XN45_POLSC</name>
<dbReference type="InterPro" id="IPR001657">
    <property type="entry name" value="Hedgehog"/>
</dbReference>
<dbReference type="GO" id="GO:0005615">
    <property type="term" value="C:extracellular space"/>
    <property type="evidence" value="ECO:0007669"/>
    <property type="project" value="TreeGrafter"/>
</dbReference>
<dbReference type="GO" id="GO:0007367">
    <property type="term" value="P:segment polarity determination"/>
    <property type="evidence" value="ECO:0007669"/>
    <property type="project" value="UniProtKB-KW"/>
</dbReference>
<gene>
    <name evidence="22" type="ORF">RUM43_000435</name>
</gene>
<feature type="domain" description="Hint" evidence="21">
    <location>
        <begin position="141"/>
        <end position="260"/>
    </location>
</feature>
<dbReference type="FunFam" id="3.30.1380.10:FF:000005">
    <property type="entry name" value="Sonic hedgehog signaling molecule"/>
    <property type="match status" value="1"/>
</dbReference>
<dbReference type="PROSITE" id="PS50817">
    <property type="entry name" value="INTEIN_N_TER"/>
    <property type="match status" value="1"/>
</dbReference>
<evidence type="ECO:0000256" key="19">
    <source>
        <dbReference type="ARBA" id="ARBA00048589"/>
    </source>
</evidence>
<dbReference type="SMART" id="SM00305">
    <property type="entry name" value="HintC"/>
    <property type="match status" value="1"/>
</dbReference>
<dbReference type="SUPFAM" id="SSF55166">
    <property type="entry name" value="Hedgehog/DD-peptidase"/>
    <property type="match status" value="1"/>
</dbReference>
<dbReference type="InterPro" id="IPR006141">
    <property type="entry name" value="Intein_N"/>
</dbReference>
<dbReference type="GO" id="GO:0007224">
    <property type="term" value="P:smoothened signaling pathway"/>
    <property type="evidence" value="ECO:0007669"/>
    <property type="project" value="TreeGrafter"/>
</dbReference>
<evidence type="ECO:0000313" key="23">
    <source>
        <dbReference type="Proteomes" id="UP001372834"/>
    </source>
</evidence>
<dbReference type="Proteomes" id="UP001372834">
    <property type="component" value="Unassembled WGS sequence"/>
</dbReference>
<evidence type="ECO:0000259" key="20">
    <source>
        <dbReference type="SMART" id="SM00305"/>
    </source>
</evidence>
<evidence type="ECO:0000256" key="15">
    <source>
        <dbReference type="ARBA" id="ARBA00023139"/>
    </source>
</evidence>
<proteinExistence type="inferred from homology"/>
<comment type="subcellular location">
    <subcellularLocation>
        <location evidence="1">Cell membrane</location>
        <topology evidence="1">Lipid-anchor</topology>
    </subcellularLocation>
</comment>
<comment type="function">
    <text evidence="18">The C-terminal part of the hedgehog protein precursor displays an autoproteolysis activity that results in the cleavage of the full-length protein into two parts (N-product and C-product). In addition, the C-terminal part displays a cholesterol transferase activity that results by the covalent attachment of a cholesterol moiety to the C-terminal of the newly generated N-product. Once cleaved, the C-product has no signaling activity and diffuses from the cell.</text>
</comment>
<evidence type="ECO:0000256" key="12">
    <source>
        <dbReference type="ARBA" id="ARBA00022813"/>
    </source>
</evidence>
<keyword evidence="13" id="KW-0106">Calcium</keyword>
<reference evidence="22 23" key="1">
    <citation type="submission" date="2023-10" db="EMBL/GenBank/DDBJ databases">
        <title>Genomes of two closely related lineages of the louse Polyplax serrata with different host specificities.</title>
        <authorList>
            <person name="Martinu J."/>
            <person name="Tarabai H."/>
            <person name="Stefka J."/>
            <person name="Hypsa V."/>
        </authorList>
    </citation>
    <scope>NUCLEOTIDE SEQUENCE [LARGE SCALE GENOMIC DNA]</scope>
    <source>
        <strain evidence="22">HR10_N</strain>
    </source>
</reference>
<keyword evidence="6" id="KW-0645">Protease</keyword>
<evidence type="ECO:0000256" key="11">
    <source>
        <dbReference type="ARBA" id="ARBA00022801"/>
    </source>
</evidence>
<dbReference type="InterPro" id="IPR009045">
    <property type="entry name" value="Zn_M74/Hedgehog-like"/>
</dbReference>
<dbReference type="FunFam" id="2.170.16.10:FF:000001">
    <property type="entry name" value="Indian hedgehog"/>
    <property type="match status" value="1"/>
</dbReference>
<evidence type="ECO:0000256" key="17">
    <source>
        <dbReference type="ARBA" id="ARBA00023301"/>
    </source>
</evidence>
<evidence type="ECO:0000256" key="3">
    <source>
        <dbReference type="ARBA" id="ARBA00021970"/>
    </source>
</evidence>
<feature type="domain" description="Hint" evidence="20">
    <location>
        <begin position="262"/>
        <end position="305"/>
    </location>
</feature>
<dbReference type="GO" id="GO:0016740">
    <property type="term" value="F:transferase activity"/>
    <property type="evidence" value="ECO:0007669"/>
    <property type="project" value="UniProtKB-KW"/>
</dbReference>
<dbReference type="SMART" id="SM00306">
    <property type="entry name" value="HintN"/>
    <property type="match status" value="1"/>
</dbReference>
<keyword evidence="9" id="KW-0479">Metal-binding</keyword>